<name>A0A218W718_PUNGR</name>
<proteinExistence type="predicted"/>
<accession>A0A218W718</accession>
<reference evidence="2" key="1">
    <citation type="journal article" date="2017" name="Plant J.">
        <title>The pomegranate (Punica granatum L.) genome and the genomics of punicalagin biosynthesis.</title>
        <authorList>
            <person name="Qin G."/>
            <person name="Xu C."/>
            <person name="Ming R."/>
            <person name="Tang H."/>
            <person name="Guyot R."/>
            <person name="Kramer E.M."/>
            <person name="Hu Y."/>
            <person name="Yi X."/>
            <person name="Qi Y."/>
            <person name="Xu X."/>
            <person name="Gao Z."/>
            <person name="Pan H."/>
            <person name="Jian J."/>
            <person name="Tian Y."/>
            <person name="Yue Z."/>
            <person name="Xu Y."/>
        </authorList>
    </citation>
    <scope>NUCLEOTIDE SEQUENCE [LARGE SCALE GENOMIC DNA]</scope>
    <source>
        <strain evidence="2">cv. Dabenzi</strain>
    </source>
</reference>
<gene>
    <name evidence="1" type="ORF">CDL15_Pgr026980</name>
</gene>
<comment type="caution">
    <text evidence="1">The sequence shown here is derived from an EMBL/GenBank/DDBJ whole genome shotgun (WGS) entry which is preliminary data.</text>
</comment>
<dbReference type="EMBL" id="MTKT01004994">
    <property type="protein sequence ID" value="OWM68436.1"/>
    <property type="molecule type" value="Genomic_DNA"/>
</dbReference>
<evidence type="ECO:0000313" key="1">
    <source>
        <dbReference type="EMBL" id="OWM68436.1"/>
    </source>
</evidence>
<dbReference type="PROSITE" id="PS51257">
    <property type="entry name" value="PROKAR_LIPOPROTEIN"/>
    <property type="match status" value="1"/>
</dbReference>
<organism evidence="1 2">
    <name type="scientific">Punica granatum</name>
    <name type="common">Pomegranate</name>
    <dbReference type="NCBI Taxonomy" id="22663"/>
    <lineage>
        <taxon>Eukaryota</taxon>
        <taxon>Viridiplantae</taxon>
        <taxon>Streptophyta</taxon>
        <taxon>Embryophyta</taxon>
        <taxon>Tracheophyta</taxon>
        <taxon>Spermatophyta</taxon>
        <taxon>Magnoliopsida</taxon>
        <taxon>eudicotyledons</taxon>
        <taxon>Gunneridae</taxon>
        <taxon>Pentapetalae</taxon>
        <taxon>rosids</taxon>
        <taxon>malvids</taxon>
        <taxon>Myrtales</taxon>
        <taxon>Lythraceae</taxon>
        <taxon>Punica</taxon>
    </lineage>
</organism>
<sequence length="76" mass="8399">MTTPITKVVTPHLSVILSCHSSSKSSGLHMTYISFSISFSNQPQIKTWCQAFNIMTNRHKSAQEFICNSATAAHVN</sequence>
<protein>
    <submittedName>
        <fullName evidence="1">Uncharacterized protein</fullName>
    </submittedName>
</protein>
<evidence type="ECO:0000313" key="2">
    <source>
        <dbReference type="Proteomes" id="UP000197138"/>
    </source>
</evidence>
<dbReference type="AlphaFoldDB" id="A0A218W718"/>
<dbReference type="Proteomes" id="UP000197138">
    <property type="component" value="Unassembled WGS sequence"/>
</dbReference>